<dbReference type="KEGG" id="acob:P0Y56_10165"/>
<dbReference type="GO" id="GO:0071949">
    <property type="term" value="F:FAD binding"/>
    <property type="evidence" value="ECO:0007669"/>
    <property type="project" value="InterPro"/>
</dbReference>
<dbReference type="SUPFAM" id="SSF51905">
    <property type="entry name" value="FAD/NAD(P)-binding domain"/>
    <property type="match status" value="1"/>
</dbReference>
<dbReference type="GO" id="GO:0004497">
    <property type="term" value="F:monooxygenase activity"/>
    <property type="evidence" value="ECO:0007669"/>
    <property type="project" value="UniProtKB-KW"/>
</dbReference>
<dbReference type="EMBL" id="CP119316">
    <property type="protein sequence ID" value="WEK45400.1"/>
    <property type="molecule type" value="Genomic_DNA"/>
</dbReference>
<gene>
    <name evidence="4" type="ORF">P0Y56_10165</name>
</gene>
<reference evidence="4" key="1">
    <citation type="submission" date="2023-03" db="EMBL/GenBank/DDBJ databases">
        <title>Andean soil-derived lignocellulolytic bacterial consortium as a source of novel taxa and putative plastic-active enzymes.</title>
        <authorList>
            <person name="Diaz-Garcia L."/>
            <person name="Chuvochina M."/>
            <person name="Feuerriegel G."/>
            <person name="Bunk B."/>
            <person name="Sproer C."/>
            <person name="Streit W.R."/>
            <person name="Rodriguez L.M."/>
            <person name="Overmann J."/>
            <person name="Jimenez D.J."/>
        </authorList>
    </citation>
    <scope>NUCLEOTIDE SEQUENCE</scope>
    <source>
        <strain evidence="4">MAG 26</strain>
    </source>
</reference>
<dbReference type="InterPro" id="IPR050631">
    <property type="entry name" value="PheA/TfdB_FAD_monoxygenase"/>
</dbReference>
<proteinExistence type="predicted"/>
<accession>A0AAJ6BNI8</accession>
<keyword evidence="2" id="KW-0520">NAD</keyword>
<evidence type="ECO:0000259" key="3">
    <source>
        <dbReference type="Pfam" id="PF01494"/>
    </source>
</evidence>
<dbReference type="InterPro" id="IPR036188">
    <property type="entry name" value="FAD/NAD-bd_sf"/>
</dbReference>
<dbReference type="Gene3D" id="3.30.70.2450">
    <property type="match status" value="1"/>
</dbReference>
<keyword evidence="1" id="KW-0560">Oxidoreductase</keyword>
<dbReference type="Proteomes" id="UP001218362">
    <property type="component" value="Chromosome"/>
</dbReference>
<dbReference type="Gene3D" id="3.50.50.60">
    <property type="entry name" value="FAD/NAD(P)-binding domain"/>
    <property type="match status" value="1"/>
</dbReference>
<keyword evidence="4" id="KW-0503">Monooxygenase</keyword>
<evidence type="ECO:0000256" key="1">
    <source>
        <dbReference type="ARBA" id="ARBA00023002"/>
    </source>
</evidence>
<dbReference type="InterPro" id="IPR002938">
    <property type="entry name" value="FAD-bd"/>
</dbReference>
<dbReference type="PRINTS" id="PR00420">
    <property type="entry name" value="RNGMNOXGNASE"/>
</dbReference>
<organism evidence="4 5">
    <name type="scientific">Candidatus Andeanibacterium colombiense</name>
    <dbReference type="NCBI Taxonomy" id="3121345"/>
    <lineage>
        <taxon>Bacteria</taxon>
        <taxon>Pseudomonadati</taxon>
        <taxon>Pseudomonadota</taxon>
        <taxon>Alphaproteobacteria</taxon>
        <taxon>Sphingomonadales</taxon>
        <taxon>Sphingomonadaceae</taxon>
        <taxon>Candidatus Andeanibacterium</taxon>
    </lineage>
</organism>
<name>A0AAJ6BNI8_9SPHN</name>
<protein>
    <submittedName>
        <fullName evidence="4">FAD-dependent monooxygenase</fullName>
    </submittedName>
</protein>
<evidence type="ECO:0000256" key="2">
    <source>
        <dbReference type="ARBA" id="ARBA00023027"/>
    </source>
</evidence>
<dbReference type="AlphaFoldDB" id="A0AAJ6BNI8"/>
<dbReference type="Pfam" id="PF01494">
    <property type="entry name" value="FAD_binding_3"/>
    <property type="match status" value="1"/>
</dbReference>
<dbReference type="PANTHER" id="PTHR43476">
    <property type="entry name" value="3-(3-HYDROXY-PHENYL)PROPIONATE/3-HYDROXYCINNAMIC ACID HYDROXYLASE"/>
    <property type="match status" value="1"/>
</dbReference>
<dbReference type="PANTHER" id="PTHR43476:SF4">
    <property type="entry name" value="BLR0106 PROTEIN"/>
    <property type="match status" value="1"/>
</dbReference>
<evidence type="ECO:0000313" key="5">
    <source>
        <dbReference type="Proteomes" id="UP001218362"/>
    </source>
</evidence>
<feature type="domain" description="FAD-binding" evidence="3">
    <location>
        <begin position="5"/>
        <end position="337"/>
    </location>
</feature>
<evidence type="ECO:0000313" key="4">
    <source>
        <dbReference type="EMBL" id="WEK45400.1"/>
    </source>
</evidence>
<sequence>MVEYDYDVMVIGGGPTGFIAALGLAQAGVSVCVVEAEDEIPDSPRAAVYHWSVLDGLDRLGIRAEAERSGFVKRDYMWLVKRTGEEIAYDLSALDGTTAFPYNIHLGQDQLAAIARDRLVAMPNAEIRFATSFITLAQDVESVRVSIEGPDGIEYCVCKYLVGADGAGSMVRKALGLSFDGMTWPERFVATNVWHDFEPAGYALSTMVIDAQWGAVIVKLNEGGLWRCTYMESAELPERTFMDRLPDAYEHLLAGGGGWKLDRAAPYRMHQRCAERFRVGRVVLAGDAAHVTNPTGGYGLTTGLFDAYALWPTLAAVVLDGADPALLDRYADDRRQIYLTRTSPRATANKNLVFHAWGDGAALENALEPLRAMARDRDACRQGLMFVKSLETVSPVEG</sequence>